<evidence type="ECO:0000256" key="7">
    <source>
        <dbReference type="ARBA" id="ARBA00022723"/>
    </source>
</evidence>
<gene>
    <name evidence="18" type="primary">ribD</name>
    <name evidence="18" type="ORF">ALP8811_01026</name>
</gene>
<feature type="binding site" evidence="15">
    <location>
        <position position="190"/>
    </location>
    <ligand>
        <name>substrate</name>
    </ligand>
</feature>
<evidence type="ECO:0000256" key="1">
    <source>
        <dbReference type="ARBA" id="ARBA00002151"/>
    </source>
</evidence>
<feature type="binding site" evidence="15">
    <location>
        <position position="210"/>
    </location>
    <ligand>
        <name>substrate</name>
    </ligand>
</feature>
<evidence type="ECO:0000313" key="18">
    <source>
        <dbReference type="EMBL" id="SPF76029.1"/>
    </source>
</evidence>
<dbReference type="PIRSF" id="PIRSF006769">
    <property type="entry name" value="RibD"/>
    <property type="match status" value="1"/>
</dbReference>
<dbReference type="InterPro" id="IPR004794">
    <property type="entry name" value="Eubact_RibD"/>
</dbReference>
<evidence type="ECO:0000256" key="9">
    <source>
        <dbReference type="ARBA" id="ARBA00022833"/>
    </source>
</evidence>
<sequence>MMSGKTGADLRYMRLALSLARRGLGRVWPNPAVGCVIVRDDRIVGRGWTQPGGRPHAEPVALAQAGAAAKGATAYVTLEPCAHHGKTPPCAEALIAAGVSRVVCALGDPDPRVDGGGFEKLRAAGIEVETGLCETDARADQAGFLSRVTRGRPMLTLKLASSFDGRIATASGESQWITGPEARRHVHAMRASHDAVMVGAGTARDDDPSLTVRGLGVDHQPVRVVLSRHLDLPLDSQLAHTAREVPLWICHGRRAAPELISAWEGIGATLIEVDEAQAALDPASVLSALGERGLTRVYCEGGGGLAASLLVADMVDNLVGYGAGLAIGAEGRPSLAAMGLSRLAEAPRFDLVECRDIGGDVLHRWTRRTKD</sequence>
<dbReference type="CDD" id="cd01284">
    <property type="entry name" value="Riboflavin_deaminase-reductase"/>
    <property type="match status" value="1"/>
</dbReference>
<dbReference type="EC" id="1.1.1.193" evidence="13"/>
<keyword evidence="19" id="KW-1185">Reference proteome</keyword>
<name>A0A2R8AJE4_9RHOB</name>
<comment type="similarity">
    <text evidence="5 13">In the C-terminal section; belongs to the HTP reductase family.</text>
</comment>
<dbReference type="Proteomes" id="UP000244911">
    <property type="component" value="Unassembled WGS sequence"/>
</dbReference>
<reference evidence="19" key="1">
    <citation type="submission" date="2018-03" db="EMBL/GenBank/DDBJ databases">
        <authorList>
            <person name="Rodrigo-Torres L."/>
            <person name="Arahal R. D."/>
            <person name="Lucena T."/>
        </authorList>
    </citation>
    <scope>NUCLEOTIDE SEQUENCE [LARGE SCALE GENOMIC DNA]</scope>
    <source>
        <strain evidence="19">CECT 8811</strain>
    </source>
</reference>
<feature type="binding site" evidence="15">
    <location>
        <position position="213"/>
    </location>
    <ligand>
        <name>substrate</name>
    </ligand>
</feature>
<protein>
    <recommendedName>
        <fullName evidence="13">Riboflavin biosynthesis protein RibD</fullName>
    </recommendedName>
    <domain>
        <recommendedName>
            <fullName evidence="13">Diaminohydroxyphosphoribosylaminopyrimidine deaminase</fullName>
            <shortName evidence="13">DRAP deaminase</shortName>
            <ecNumber evidence="13">3.5.4.26</ecNumber>
        </recommendedName>
        <alternativeName>
            <fullName evidence="13">Riboflavin-specific deaminase</fullName>
        </alternativeName>
    </domain>
    <domain>
        <recommendedName>
            <fullName evidence="13">5-amino-6-(5-phosphoribosylamino)uracil reductase</fullName>
            <ecNumber evidence="13">1.1.1.193</ecNumber>
        </recommendedName>
        <alternativeName>
            <fullName evidence="13">HTP reductase</fullName>
        </alternativeName>
    </domain>
</protein>
<dbReference type="PROSITE" id="PS00903">
    <property type="entry name" value="CYT_DCMP_DEAMINASES_1"/>
    <property type="match status" value="1"/>
</dbReference>
<evidence type="ECO:0000259" key="17">
    <source>
        <dbReference type="PROSITE" id="PS51747"/>
    </source>
</evidence>
<dbReference type="Gene3D" id="3.40.430.10">
    <property type="entry name" value="Dihydrofolate Reductase, subunit A"/>
    <property type="match status" value="1"/>
</dbReference>
<dbReference type="AlphaFoldDB" id="A0A2R8AJE4"/>
<dbReference type="GO" id="GO:0008835">
    <property type="term" value="F:diaminohydroxyphosphoribosylaminopyrimidine deaminase activity"/>
    <property type="evidence" value="ECO:0007669"/>
    <property type="project" value="UniProtKB-EC"/>
</dbReference>
<evidence type="ECO:0000256" key="13">
    <source>
        <dbReference type="PIRNR" id="PIRNR006769"/>
    </source>
</evidence>
<dbReference type="UniPathway" id="UPA00275">
    <property type="reaction ID" value="UER00401"/>
</dbReference>
<dbReference type="EC" id="3.5.4.26" evidence="13"/>
<keyword evidence="11 13" id="KW-0560">Oxidoreductase</keyword>
<dbReference type="GO" id="GO:0009231">
    <property type="term" value="P:riboflavin biosynthetic process"/>
    <property type="evidence" value="ECO:0007669"/>
    <property type="project" value="UniProtKB-UniPathway"/>
</dbReference>
<comment type="pathway">
    <text evidence="3 13">Cofactor biosynthesis; riboflavin biosynthesis; 5-amino-6-(D-ribitylamino)uracil from GTP: step 3/4.</text>
</comment>
<organism evidence="18 19">
    <name type="scientific">Aliiroseovarius pelagivivens</name>
    <dbReference type="NCBI Taxonomy" id="1639690"/>
    <lineage>
        <taxon>Bacteria</taxon>
        <taxon>Pseudomonadati</taxon>
        <taxon>Pseudomonadota</taxon>
        <taxon>Alphaproteobacteria</taxon>
        <taxon>Rhodobacterales</taxon>
        <taxon>Paracoccaceae</taxon>
        <taxon>Aliiroseovarius</taxon>
    </lineage>
</organism>
<feature type="binding site" evidence="15">
    <location>
        <position position="176"/>
    </location>
    <ligand>
        <name>NADP(+)</name>
        <dbReference type="ChEBI" id="CHEBI:58349"/>
    </ligand>
</feature>
<dbReference type="InterPro" id="IPR024072">
    <property type="entry name" value="DHFR-like_dom_sf"/>
</dbReference>
<comment type="catalytic activity">
    <reaction evidence="13">
        <text>5-amino-6-(5-phospho-D-ribitylamino)uracil + NADP(+) = 5-amino-6-(5-phospho-D-ribosylamino)uracil + NADPH + H(+)</text>
        <dbReference type="Rhea" id="RHEA:17845"/>
        <dbReference type="ChEBI" id="CHEBI:15378"/>
        <dbReference type="ChEBI" id="CHEBI:57783"/>
        <dbReference type="ChEBI" id="CHEBI:58349"/>
        <dbReference type="ChEBI" id="CHEBI:58421"/>
        <dbReference type="ChEBI" id="CHEBI:58453"/>
        <dbReference type="EC" id="1.1.1.193"/>
    </reaction>
</comment>
<feature type="active site" description="Proton donor" evidence="14">
    <location>
        <position position="58"/>
    </location>
</feature>
<dbReference type="PANTHER" id="PTHR38011:SF7">
    <property type="entry name" value="2,5-DIAMINO-6-RIBOSYLAMINO-4(3H)-PYRIMIDINONE 5'-PHOSPHATE REDUCTASE"/>
    <property type="match status" value="1"/>
</dbReference>
<dbReference type="GO" id="GO:0050661">
    <property type="term" value="F:NADP binding"/>
    <property type="evidence" value="ECO:0007669"/>
    <property type="project" value="InterPro"/>
</dbReference>
<keyword evidence="10 13" id="KW-0521">NADP</keyword>
<evidence type="ECO:0000256" key="2">
    <source>
        <dbReference type="ARBA" id="ARBA00004882"/>
    </source>
</evidence>
<proteinExistence type="inferred from homology"/>
<evidence type="ECO:0000256" key="11">
    <source>
        <dbReference type="ARBA" id="ARBA00023002"/>
    </source>
</evidence>
<feature type="binding site" evidence="16">
    <location>
        <position position="90"/>
    </location>
    <ligand>
        <name>Zn(2+)</name>
        <dbReference type="ChEBI" id="CHEBI:29105"/>
        <note>catalytic</note>
    </ligand>
</feature>
<feature type="binding site" evidence="15">
    <location>
        <position position="206"/>
    </location>
    <ligand>
        <name>substrate</name>
    </ligand>
</feature>
<keyword evidence="9 13" id="KW-0862">Zinc</keyword>
<evidence type="ECO:0000256" key="3">
    <source>
        <dbReference type="ARBA" id="ARBA00004910"/>
    </source>
</evidence>
<dbReference type="Gene3D" id="3.40.140.10">
    <property type="entry name" value="Cytidine Deaminase, domain 2"/>
    <property type="match status" value="1"/>
</dbReference>
<dbReference type="Pfam" id="PF01872">
    <property type="entry name" value="RibD_C"/>
    <property type="match status" value="1"/>
</dbReference>
<comment type="cofactor">
    <cofactor evidence="13 16">
        <name>Zn(2+)</name>
        <dbReference type="ChEBI" id="CHEBI:29105"/>
    </cofactor>
    <text evidence="13 16">Binds 1 zinc ion.</text>
</comment>
<evidence type="ECO:0000256" key="16">
    <source>
        <dbReference type="PIRSR" id="PIRSR006769-3"/>
    </source>
</evidence>
<dbReference type="InterPro" id="IPR016193">
    <property type="entry name" value="Cytidine_deaminase-like"/>
</dbReference>
<keyword evidence="6 13" id="KW-0686">Riboflavin biosynthesis</keyword>
<evidence type="ECO:0000256" key="15">
    <source>
        <dbReference type="PIRSR" id="PIRSR006769-2"/>
    </source>
</evidence>
<dbReference type="PROSITE" id="PS51747">
    <property type="entry name" value="CYT_DCMP_DEAMINASES_2"/>
    <property type="match status" value="1"/>
</dbReference>
<dbReference type="SUPFAM" id="SSF53597">
    <property type="entry name" value="Dihydrofolate reductase-like"/>
    <property type="match status" value="1"/>
</dbReference>
<feature type="binding site" evidence="15">
    <location>
        <position position="174"/>
    </location>
    <ligand>
        <name>substrate</name>
    </ligand>
</feature>
<dbReference type="InterPro" id="IPR002734">
    <property type="entry name" value="RibDG_C"/>
</dbReference>
<evidence type="ECO:0000256" key="6">
    <source>
        <dbReference type="ARBA" id="ARBA00022619"/>
    </source>
</evidence>
<dbReference type="InterPro" id="IPR016192">
    <property type="entry name" value="APOBEC/CMP_deaminase_Zn-bd"/>
</dbReference>
<comment type="pathway">
    <text evidence="2 13">Cofactor biosynthesis; riboflavin biosynthesis; 5-amino-6-(D-ribitylamino)uracil from GTP: step 2/4.</text>
</comment>
<keyword evidence="8 13" id="KW-0378">Hydrolase</keyword>
<dbReference type="RefSeq" id="WP_370738876.1">
    <property type="nucleotide sequence ID" value="NZ_OMOI01000001.1"/>
</dbReference>
<dbReference type="FunFam" id="3.40.140.10:FF:000025">
    <property type="entry name" value="Riboflavin biosynthesis protein RibD"/>
    <property type="match status" value="1"/>
</dbReference>
<feature type="binding site" evidence="15">
    <location>
        <position position="160"/>
    </location>
    <ligand>
        <name>NADP(+)</name>
        <dbReference type="ChEBI" id="CHEBI:58349"/>
    </ligand>
</feature>
<dbReference type="SUPFAM" id="SSF53927">
    <property type="entry name" value="Cytidine deaminase-like"/>
    <property type="match status" value="1"/>
</dbReference>
<dbReference type="Pfam" id="PF00383">
    <property type="entry name" value="dCMP_cyt_deam_1"/>
    <property type="match status" value="1"/>
</dbReference>
<feature type="binding site" evidence="16">
    <location>
        <position position="56"/>
    </location>
    <ligand>
        <name>Zn(2+)</name>
        <dbReference type="ChEBI" id="CHEBI:29105"/>
        <note>catalytic</note>
    </ligand>
</feature>
<dbReference type="EMBL" id="OMOI01000001">
    <property type="protein sequence ID" value="SPF76029.1"/>
    <property type="molecule type" value="Genomic_DNA"/>
</dbReference>
<dbReference type="InterPro" id="IPR002125">
    <property type="entry name" value="CMP_dCMP_dom"/>
</dbReference>
<evidence type="ECO:0000256" key="5">
    <source>
        <dbReference type="ARBA" id="ARBA00007417"/>
    </source>
</evidence>
<dbReference type="InterPro" id="IPR050765">
    <property type="entry name" value="Riboflavin_Biosynth_HTPR"/>
</dbReference>
<comment type="catalytic activity">
    <reaction evidence="13">
        <text>2,5-diamino-6-hydroxy-4-(5-phosphoribosylamino)-pyrimidine + H2O + H(+) = 5-amino-6-(5-phospho-D-ribosylamino)uracil + NH4(+)</text>
        <dbReference type="Rhea" id="RHEA:21868"/>
        <dbReference type="ChEBI" id="CHEBI:15377"/>
        <dbReference type="ChEBI" id="CHEBI:15378"/>
        <dbReference type="ChEBI" id="CHEBI:28938"/>
        <dbReference type="ChEBI" id="CHEBI:58453"/>
        <dbReference type="ChEBI" id="CHEBI:58614"/>
        <dbReference type="EC" id="3.5.4.26"/>
    </reaction>
</comment>
<feature type="domain" description="CMP/dCMP-type deaminase" evidence="17">
    <location>
        <begin position="7"/>
        <end position="129"/>
    </location>
</feature>
<feature type="binding site" evidence="15">
    <location>
        <position position="300"/>
    </location>
    <ligand>
        <name>substrate</name>
    </ligand>
</feature>
<evidence type="ECO:0000256" key="12">
    <source>
        <dbReference type="ARBA" id="ARBA00023268"/>
    </source>
</evidence>
<dbReference type="NCBIfam" id="TIGR00227">
    <property type="entry name" value="ribD_Cterm"/>
    <property type="match status" value="1"/>
</dbReference>
<dbReference type="PANTHER" id="PTHR38011">
    <property type="entry name" value="DIHYDROFOLATE REDUCTASE FAMILY PROTEIN (AFU_ORTHOLOGUE AFUA_8G06820)"/>
    <property type="match status" value="1"/>
</dbReference>
<evidence type="ECO:0000256" key="8">
    <source>
        <dbReference type="ARBA" id="ARBA00022801"/>
    </source>
</evidence>
<feature type="binding site" evidence="16">
    <location>
        <position position="81"/>
    </location>
    <ligand>
        <name>Zn(2+)</name>
        <dbReference type="ChEBI" id="CHEBI:29105"/>
        <note>catalytic</note>
    </ligand>
</feature>
<feature type="binding site" evidence="15">
    <location>
        <position position="202"/>
    </location>
    <ligand>
        <name>NADP(+)</name>
        <dbReference type="ChEBI" id="CHEBI:58349"/>
    </ligand>
</feature>
<evidence type="ECO:0000256" key="14">
    <source>
        <dbReference type="PIRSR" id="PIRSR006769-1"/>
    </source>
</evidence>
<comment type="similarity">
    <text evidence="4 13">In the N-terminal section; belongs to the cytidine and deoxycytidylate deaminase family.</text>
</comment>
<comment type="function">
    <text evidence="1 13">Converts 2,5-diamino-6-(ribosylamino)-4(3h)-pyrimidinone 5'-phosphate into 5-amino-6-(ribosylamino)-2,4(1h,3h)-pyrimidinedione 5'-phosphate.</text>
</comment>
<dbReference type="NCBIfam" id="TIGR00326">
    <property type="entry name" value="eubact_ribD"/>
    <property type="match status" value="1"/>
</dbReference>
<evidence type="ECO:0000313" key="19">
    <source>
        <dbReference type="Proteomes" id="UP000244911"/>
    </source>
</evidence>
<dbReference type="GO" id="GO:0008703">
    <property type="term" value="F:5-amino-6-(5-phosphoribosylamino)uracil reductase activity"/>
    <property type="evidence" value="ECO:0007669"/>
    <property type="project" value="UniProtKB-EC"/>
</dbReference>
<accession>A0A2R8AJE4</accession>
<dbReference type="GO" id="GO:0008270">
    <property type="term" value="F:zinc ion binding"/>
    <property type="evidence" value="ECO:0007669"/>
    <property type="project" value="InterPro"/>
</dbReference>
<evidence type="ECO:0000256" key="10">
    <source>
        <dbReference type="ARBA" id="ARBA00022857"/>
    </source>
</evidence>
<evidence type="ECO:0000256" key="4">
    <source>
        <dbReference type="ARBA" id="ARBA00005259"/>
    </source>
</evidence>
<keyword evidence="7 13" id="KW-0479">Metal-binding</keyword>
<keyword evidence="12" id="KW-0511">Multifunctional enzyme</keyword>
<dbReference type="InterPro" id="IPR011549">
    <property type="entry name" value="RibD_C"/>
</dbReference>
<feature type="binding site" evidence="15">
    <location>
        <begin position="302"/>
        <end position="308"/>
    </location>
    <ligand>
        <name>NADP(+)</name>
        <dbReference type="ChEBI" id="CHEBI:58349"/>
    </ligand>
</feature>